<keyword evidence="8" id="KW-1185">Reference proteome</keyword>
<dbReference type="InterPro" id="IPR001138">
    <property type="entry name" value="Zn2Cys6_DnaBD"/>
</dbReference>
<dbReference type="PANTHER" id="PTHR31069">
    <property type="entry name" value="OLEATE-ACTIVATED TRANSCRIPTION FACTOR 1-RELATED"/>
    <property type="match status" value="1"/>
</dbReference>
<dbReference type="PROSITE" id="PS00463">
    <property type="entry name" value="ZN2_CY6_FUNGAL_1"/>
    <property type="match status" value="1"/>
</dbReference>
<dbReference type="Pfam" id="PF00172">
    <property type="entry name" value="Zn_clus"/>
    <property type="match status" value="1"/>
</dbReference>
<dbReference type="AlphaFoldDB" id="A0A2T2NYW8"/>
<evidence type="ECO:0000256" key="4">
    <source>
        <dbReference type="ARBA" id="ARBA00023242"/>
    </source>
</evidence>
<dbReference type="InterPro" id="IPR050675">
    <property type="entry name" value="OAF3"/>
</dbReference>
<dbReference type="GO" id="GO:0008270">
    <property type="term" value="F:zinc ion binding"/>
    <property type="evidence" value="ECO:0007669"/>
    <property type="project" value="InterPro"/>
</dbReference>
<keyword evidence="4" id="KW-0539">Nucleus</keyword>
<dbReference type="Proteomes" id="UP000240883">
    <property type="component" value="Unassembled WGS sequence"/>
</dbReference>
<dbReference type="Gene3D" id="4.10.240.10">
    <property type="entry name" value="Zn(2)-C6 fungal-type DNA-binding domain"/>
    <property type="match status" value="1"/>
</dbReference>
<dbReference type="CDD" id="cd00067">
    <property type="entry name" value="GAL4"/>
    <property type="match status" value="1"/>
</dbReference>
<evidence type="ECO:0000256" key="1">
    <source>
        <dbReference type="ARBA" id="ARBA00023015"/>
    </source>
</evidence>
<dbReference type="GO" id="GO:0003677">
    <property type="term" value="F:DNA binding"/>
    <property type="evidence" value="ECO:0007669"/>
    <property type="project" value="UniProtKB-KW"/>
</dbReference>
<keyword evidence="2" id="KW-0238">DNA-binding</keyword>
<evidence type="ECO:0000256" key="2">
    <source>
        <dbReference type="ARBA" id="ARBA00023125"/>
    </source>
</evidence>
<name>A0A2T2NYW8_CORCC</name>
<dbReference type="PRINTS" id="PR00755">
    <property type="entry name" value="AFLATOXINBRP"/>
</dbReference>
<dbReference type="STRING" id="1448308.A0A2T2NYW8"/>
<evidence type="ECO:0000256" key="5">
    <source>
        <dbReference type="SAM" id="MobiDB-lite"/>
    </source>
</evidence>
<reference evidence="7 8" key="1">
    <citation type="journal article" date="2018" name="Front. Microbiol.">
        <title>Genome-Wide Analysis of Corynespora cassiicola Leaf Fall Disease Putative Effectors.</title>
        <authorList>
            <person name="Lopez D."/>
            <person name="Ribeiro S."/>
            <person name="Label P."/>
            <person name="Fumanal B."/>
            <person name="Venisse J.S."/>
            <person name="Kohler A."/>
            <person name="de Oliveira R.R."/>
            <person name="Labutti K."/>
            <person name="Lipzen A."/>
            <person name="Lail K."/>
            <person name="Bauer D."/>
            <person name="Ohm R.A."/>
            <person name="Barry K.W."/>
            <person name="Spatafora J."/>
            <person name="Grigoriev I.V."/>
            <person name="Martin F.M."/>
            <person name="Pujade-Renaud V."/>
        </authorList>
    </citation>
    <scope>NUCLEOTIDE SEQUENCE [LARGE SCALE GENOMIC DNA]</scope>
    <source>
        <strain evidence="7 8">Philippines</strain>
    </source>
</reference>
<sequence>MNSITKLESAPALTQNPTYTKQTNPYARMSNRRAIACTICAKAKTKCDKALPSCSRCTAKGLPCEPRWTRRTSDSNYRNPKKHLVSPKRFPSANTVPTLSRHTSPRSVPSSNGNQLTRTHSQMDFHTAAKMAQRTDFASLNMLTPLPTQAPYTPQIVDEFHSYSSSPEQNMMPFSQPMEKSGFLASGRLTPQTPDSFPYPEHLTMAEPFDPYMNAQPWSDDGQMPIGLGFENDMPGMMPGDMWSTPEPESHPNSMGFCDSPSAMGMWPPQGLSVSPPQIPHTRSVPSLALSDGSHDYDSPEIVQGEWSSHHQQMHMMKPNTSGAYIEDLKAMSTNPSIWDDAMLTRSGF</sequence>
<dbReference type="GO" id="GO:0000981">
    <property type="term" value="F:DNA-binding transcription factor activity, RNA polymerase II-specific"/>
    <property type="evidence" value="ECO:0007669"/>
    <property type="project" value="InterPro"/>
</dbReference>
<gene>
    <name evidence="7" type="ORF">BS50DRAFT_264687</name>
</gene>
<feature type="compositionally biased region" description="Polar residues" evidence="5">
    <location>
        <begin position="92"/>
        <end position="115"/>
    </location>
</feature>
<keyword evidence="3" id="KW-0804">Transcription</keyword>
<keyword evidence="1" id="KW-0805">Transcription regulation</keyword>
<dbReference type="OrthoDB" id="40579at2759"/>
<dbReference type="PANTHER" id="PTHR31069:SF32">
    <property type="entry name" value="ARGININE METABOLISM REGULATION PROTEIN II"/>
    <property type="match status" value="1"/>
</dbReference>
<evidence type="ECO:0000259" key="6">
    <source>
        <dbReference type="PROSITE" id="PS50048"/>
    </source>
</evidence>
<evidence type="ECO:0000256" key="3">
    <source>
        <dbReference type="ARBA" id="ARBA00023163"/>
    </source>
</evidence>
<organism evidence="7 8">
    <name type="scientific">Corynespora cassiicola Philippines</name>
    <dbReference type="NCBI Taxonomy" id="1448308"/>
    <lineage>
        <taxon>Eukaryota</taxon>
        <taxon>Fungi</taxon>
        <taxon>Dikarya</taxon>
        <taxon>Ascomycota</taxon>
        <taxon>Pezizomycotina</taxon>
        <taxon>Dothideomycetes</taxon>
        <taxon>Pleosporomycetidae</taxon>
        <taxon>Pleosporales</taxon>
        <taxon>Corynesporascaceae</taxon>
        <taxon>Corynespora</taxon>
    </lineage>
</organism>
<dbReference type="EMBL" id="KZ678131">
    <property type="protein sequence ID" value="PSN70603.1"/>
    <property type="molecule type" value="Genomic_DNA"/>
</dbReference>
<accession>A0A2T2NYW8</accession>
<evidence type="ECO:0000313" key="7">
    <source>
        <dbReference type="EMBL" id="PSN70603.1"/>
    </source>
</evidence>
<proteinExistence type="predicted"/>
<protein>
    <recommendedName>
        <fullName evidence="6">Zn(2)-C6 fungal-type domain-containing protein</fullName>
    </recommendedName>
</protein>
<evidence type="ECO:0000313" key="8">
    <source>
        <dbReference type="Proteomes" id="UP000240883"/>
    </source>
</evidence>
<feature type="region of interest" description="Disordered" evidence="5">
    <location>
        <begin position="71"/>
        <end position="115"/>
    </location>
</feature>
<feature type="domain" description="Zn(2)-C6 fungal-type" evidence="6">
    <location>
        <begin position="36"/>
        <end position="64"/>
    </location>
</feature>
<dbReference type="SUPFAM" id="SSF57701">
    <property type="entry name" value="Zn2/Cys6 DNA-binding domain"/>
    <property type="match status" value="1"/>
</dbReference>
<dbReference type="PROSITE" id="PS50048">
    <property type="entry name" value="ZN2_CY6_FUNGAL_2"/>
    <property type="match status" value="1"/>
</dbReference>
<dbReference type="InterPro" id="IPR036864">
    <property type="entry name" value="Zn2-C6_fun-type_DNA-bd_sf"/>
</dbReference>
<dbReference type="SMART" id="SM00066">
    <property type="entry name" value="GAL4"/>
    <property type="match status" value="1"/>
</dbReference>